<reference evidence="3" key="2">
    <citation type="submission" date="2021-08" db="EMBL/GenBank/DDBJ databases">
        <authorList>
            <person name="Tani A."/>
            <person name="Ola A."/>
            <person name="Ogura Y."/>
            <person name="Katsura K."/>
            <person name="Hayashi T."/>
        </authorList>
    </citation>
    <scope>NUCLEOTIDE SEQUENCE</scope>
    <source>
        <strain evidence="3">NBRC 103626</strain>
    </source>
</reference>
<evidence type="ECO:0000259" key="2">
    <source>
        <dbReference type="Pfam" id="PF16917"/>
    </source>
</evidence>
<dbReference type="Gene3D" id="3.30.930.10">
    <property type="entry name" value="Bira Bifunctional Protein, Domain 2"/>
    <property type="match status" value="1"/>
</dbReference>
<reference evidence="3" key="1">
    <citation type="journal article" date="2016" name="Front. Microbiol.">
        <title>Genome Sequence of the Piezophilic, Mesophilic Sulfate-Reducing Bacterium Desulfovibrio indicus J2T.</title>
        <authorList>
            <person name="Cao J."/>
            <person name="Maignien L."/>
            <person name="Shao Z."/>
            <person name="Alain K."/>
            <person name="Jebbar M."/>
        </authorList>
    </citation>
    <scope>NUCLEOTIDE SEQUENCE</scope>
    <source>
        <strain evidence="3">NBRC 103626</strain>
    </source>
</reference>
<dbReference type="InterPro" id="IPR045864">
    <property type="entry name" value="aa-tRNA-synth_II/BPL/LPL"/>
</dbReference>
<feature type="region of interest" description="Disordered" evidence="1">
    <location>
        <begin position="1"/>
        <end position="26"/>
    </location>
</feature>
<feature type="domain" description="BPL/LPL catalytic" evidence="2">
    <location>
        <begin position="29"/>
        <end position="210"/>
    </location>
</feature>
<evidence type="ECO:0000313" key="3">
    <source>
        <dbReference type="EMBL" id="GJD79741.1"/>
    </source>
</evidence>
<name>A0AA37MCF9_9HYPH</name>
<comment type="caution">
    <text evidence="3">The sequence shown here is derived from an EMBL/GenBank/DDBJ whole genome shotgun (WGS) entry which is preliminary data.</text>
</comment>
<proteinExistence type="predicted"/>
<evidence type="ECO:0000256" key="1">
    <source>
        <dbReference type="SAM" id="MobiDB-lite"/>
    </source>
</evidence>
<sequence length="260" mass="26935">MQQTMPPTTPGSASSTAPPDPMPRAGLILPPGFSGLTVAGDAHAAACRLAGAGEAEAATLVLGSRADLLDLAVVLAPDEPLRTARRAFFAGMAALADAVGIFGPPEIPVRIVWPGTLTFNGARLGGGRLGWPEGCAEEAVPDWLVFSATLIVSKAAAGDPGLTPESTALDEEGFPPDLQGPVAESFARHLTKAFEVWREDGFDRLAARYLGRLEDERRSLALDGDGARLVRADGSAERVPLIAALLAPAWRDAGTGGVRL</sequence>
<feature type="compositionally biased region" description="Polar residues" evidence="1">
    <location>
        <begin position="1"/>
        <end position="17"/>
    </location>
</feature>
<dbReference type="AlphaFoldDB" id="A0AA37MCF9"/>
<gene>
    <name evidence="3" type="ORF">NBEOAGPD_2970</name>
</gene>
<keyword evidence="4" id="KW-1185">Reference proteome</keyword>
<protein>
    <recommendedName>
        <fullName evidence="2">BPL/LPL catalytic domain-containing protein</fullName>
    </recommendedName>
</protein>
<organism evidence="3 4">
    <name type="scientific">Methylobacterium gregans</name>
    <dbReference type="NCBI Taxonomy" id="374424"/>
    <lineage>
        <taxon>Bacteria</taxon>
        <taxon>Pseudomonadati</taxon>
        <taxon>Pseudomonadota</taxon>
        <taxon>Alphaproteobacteria</taxon>
        <taxon>Hyphomicrobiales</taxon>
        <taxon>Methylobacteriaceae</taxon>
        <taxon>Methylobacterium</taxon>
    </lineage>
</organism>
<accession>A0AA37MCF9</accession>
<dbReference type="InterPro" id="IPR004143">
    <property type="entry name" value="BPL_LPL_catalytic"/>
</dbReference>
<dbReference type="Proteomes" id="UP001055108">
    <property type="component" value="Unassembled WGS sequence"/>
</dbReference>
<dbReference type="EMBL" id="BPQM01000070">
    <property type="protein sequence ID" value="GJD79741.1"/>
    <property type="molecule type" value="Genomic_DNA"/>
</dbReference>
<evidence type="ECO:0000313" key="4">
    <source>
        <dbReference type="Proteomes" id="UP001055108"/>
    </source>
</evidence>
<dbReference type="Pfam" id="PF16917">
    <property type="entry name" value="BPL_LplA_LipB_2"/>
    <property type="match status" value="1"/>
</dbReference>